<feature type="domain" description="TRASH" evidence="9">
    <location>
        <begin position="408"/>
        <end position="446"/>
    </location>
</feature>
<keyword evidence="6" id="KW-0862">Zinc</keyword>
<dbReference type="Pfam" id="PF24900">
    <property type="entry name" value="TRASH_ZMYM4"/>
    <property type="match status" value="1"/>
</dbReference>
<feature type="region of interest" description="Disordered" evidence="8">
    <location>
        <begin position="306"/>
        <end position="359"/>
    </location>
</feature>
<dbReference type="InterPro" id="IPR010507">
    <property type="entry name" value="Znf_MYM"/>
</dbReference>
<comment type="caution">
    <text evidence="10">The sequence shown here is derived from an EMBL/GenBank/DDBJ whole genome shotgun (WGS) entry which is preliminary data.</text>
</comment>
<feature type="compositionally biased region" description="Polar residues" evidence="8">
    <location>
        <begin position="644"/>
        <end position="656"/>
    </location>
</feature>
<dbReference type="InterPro" id="IPR021893">
    <property type="entry name" value="ZMYM2-like_C"/>
</dbReference>
<feature type="domain" description="TRASH" evidence="9">
    <location>
        <begin position="824"/>
        <end position="859"/>
    </location>
</feature>
<evidence type="ECO:0000256" key="5">
    <source>
        <dbReference type="ARBA" id="ARBA00022771"/>
    </source>
</evidence>
<evidence type="ECO:0000256" key="2">
    <source>
        <dbReference type="ARBA" id="ARBA00022553"/>
    </source>
</evidence>
<gene>
    <name evidence="10" type="ORF">UPYG_G00231440</name>
</gene>
<feature type="domain" description="TRASH" evidence="9">
    <location>
        <begin position="552"/>
        <end position="590"/>
    </location>
</feature>
<protein>
    <recommendedName>
        <fullName evidence="9">TRASH domain-containing protein</fullName>
    </recommendedName>
</protein>
<proteinExistence type="predicted"/>
<dbReference type="EMBL" id="JAGEUA010000007">
    <property type="protein sequence ID" value="KAL0969723.1"/>
    <property type="molecule type" value="Genomic_DNA"/>
</dbReference>
<feature type="region of interest" description="Disordered" evidence="8">
    <location>
        <begin position="699"/>
        <end position="733"/>
    </location>
</feature>
<feature type="domain" description="TRASH" evidence="9">
    <location>
        <begin position="865"/>
        <end position="900"/>
    </location>
</feature>
<feature type="region of interest" description="Disordered" evidence="8">
    <location>
        <begin position="1503"/>
        <end position="1525"/>
    </location>
</feature>
<feature type="domain" description="TRASH" evidence="9">
    <location>
        <begin position="782"/>
        <end position="817"/>
    </location>
</feature>
<dbReference type="InterPro" id="IPR011017">
    <property type="entry name" value="TRASH_dom"/>
</dbReference>
<feature type="region of interest" description="Disordered" evidence="8">
    <location>
        <begin position="58"/>
        <end position="260"/>
    </location>
</feature>
<feature type="domain" description="TRASH" evidence="9">
    <location>
        <begin position="740"/>
        <end position="776"/>
    </location>
</feature>
<dbReference type="Pfam" id="PF12012">
    <property type="entry name" value="DUF3504"/>
    <property type="match status" value="1"/>
</dbReference>
<reference evidence="10 11" key="1">
    <citation type="submission" date="2024-06" db="EMBL/GenBank/DDBJ databases">
        <authorList>
            <person name="Pan Q."/>
            <person name="Wen M."/>
            <person name="Jouanno E."/>
            <person name="Zahm M."/>
            <person name="Klopp C."/>
            <person name="Cabau C."/>
            <person name="Louis A."/>
            <person name="Berthelot C."/>
            <person name="Parey E."/>
            <person name="Roest Crollius H."/>
            <person name="Montfort J."/>
            <person name="Robinson-Rechavi M."/>
            <person name="Bouchez O."/>
            <person name="Lampietro C."/>
            <person name="Lopez Roques C."/>
            <person name="Donnadieu C."/>
            <person name="Postlethwait J."/>
            <person name="Bobe J."/>
            <person name="Verreycken H."/>
            <person name="Guiguen Y."/>
        </authorList>
    </citation>
    <scope>NUCLEOTIDE SEQUENCE [LARGE SCALE GENOMIC DNA]</scope>
    <source>
        <strain evidence="10">Up_M1</strain>
        <tissue evidence="10">Testis</tissue>
    </source>
</reference>
<dbReference type="Pfam" id="PF25561">
    <property type="entry name" value="QRICH1"/>
    <property type="match status" value="1"/>
</dbReference>
<dbReference type="GO" id="GO:0008270">
    <property type="term" value="F:zinc ion binding"/>
    <property type="evidence" value="ECO:0007669"/>
    <property type="project" value="UniProtKB-KW"/>
</dbReference>
<feature type="domain" description="TRASH" evidence="9">
    <location>
        <begin position="366"/>
        <end position="402"/>
    </location>
</feature>
<feature type="region of interest" description="Disordered" evidence="8">
    <location>
        <begin position="907"/>
        <end position="928"/>
    </location>
</feature>
<keyword evidence="2" id="KW-0597">Phosphoprotein</keyword>
<keyword evidence="3" id="KW-0479">Metal-binding</keyword>
<evidence type="ECO:0000256" key="1">
    <source>
        <dbReference type="ARBA" id="ARBA00022499"/>
    </source>
</evidence>
<dbReference type="PANTHER" id="PTHR45736">
    <property type="entry name" value="ZINC FINGER MYM-TYPE PROTEIN"/>
    <property type="match status" value="1"/>
</dbReference>
<feature type="region of interest" description="Disordered" evidence="8">
    <location>
        <begin position="1081"/>
        <end position="1181"/>
    </location>
</feature>
<keyword evidence="7" id="KW-0832">Ubl conjugation</keyword>
<keyword evidence="11" id="KW-1185">Reference proteome</keyword>
<sequence>MAESEEAKQKSQHELRLSKAFDEAVKLSAPSASETQRLHTPLSTRSLWSSISTGPVFGAPEPVQATSIDHDFSSDDEGPIFPHISRPSATTFSLAGLESGQPEDELDGVPVFGADEDEEWDISLPKVALADVDSDRESGGRLAGSTATPRAETQDNEQNSTDRFLDGVSLSNVRTASEEASQTDEDRLTMQGEPHLSTNHPHSPSPDYSLDGGSPSRSMTGGSSRQQRSETVFPSSEPVFQSSAVGGREEAPISPVVNIKDEPIDEGYDCALLPSTRNIKEELDSTAPEEELRISSVFSVGGGNAYSSPTGSTVPTQSTSSIFGPGRQLGSQGPSMNLRSLAPMPQPPPPQTSSSSNTTNAVRVSCSGCSKILLRGQTAFQRKGSTQLFCSTVCLTGFTLPPVKQRTCYQCLKEIEDPKDVISVITENILKDFCSQFCLSVFNRRRKPGPSTILPSFHEFSAPKCSMCKKRDTIQHEVTHQGSLHKLCSDECFMRFRSTHNLVINVCESCGEYCGSTDRNCRTLRVEGVTMKFCSPACTSAYKRTTTKVMPCSHCRDLRLISDMIEITDPEGKVDLFCNPVCVNNSRPQSDLSGAAFPCTYCKVKAVSQYHLAMTDGSIRNFCSYTCVKTFRESEANQPPPQQGQMNGSSLPASHSTPPYLQTPLGPPPSYAHSYPPPPWVPTTCHPYTPAQTSAPPLHYGVAPSLTRPTGAGQHPSGPPMPPSSSSSSSTPSGSVKLSCFQCPQQFRWKPDLYEYNGRTMQFCSKTCSVEFKKLCNIIVRCEYCKLEKVAKEVIRYDLIDRHFCSESCKLLFKHDMKGPWRTCAYCADISPKMIHNHFGGKMQEFCREACMSNYTVLFYEMAKCECCRRQGKMKEQLKCFGAVRQFCNLECVIQYCYQTFQQHPRTTNGTTPTQNRPPPPPLPLSKPAPVIADVVSLATCPAGQPPATAATALTGALPTSNSHGKSLGHASTQTDAMRISARRRVMKNKAIICKPLMLDQETCCQTQTPETPVAPMGFAETGFTYTDNGEKVRVVVMPIPVPVFIPVPMNMYSQYTPVPMGIPVPVPVPIVLPPSFNHSEVKARQDGAPSQTTVEQQEEKEKPVSPGDQGSAYSEDLESEAVSSPHSWPAETPGTASFSPSMMDLEADYPLESLDPATGKGQRLTEKTRRRKRQREGFSPSKRVCKHIETMDTVENTVSLPPARSKLQHKYGVKAWKHWVMHRNKKFNCEFPKDASAKPMVLKEDVLQWNSSELSYGLCHFISEVRRPNGQAYPADSIYYLCLGIQQYLFENGRIENIFTDVLYHKFNMEITMMLHYWRPTVLPSGYLLSRVEEDFLWGCKQLGAYSPIVLLNTMLFFATKLFQFKTLAQHRRLSFANFTPCTRVTKNGKSAFLRFRPCQEVSFTPEPLGSLTEIKQEEEICDMEMPENTENPLRCPVRLYEFYLSKCSESVKNSPYLFYLQPEESCQSNSPLWYSDQQLRDVVLEGMLTRILAVREVHLNESPPHHFSTDDSAASTDDDEENS</sequence>
<evidence type="ECO:0000256" key="8">
    <source>
        <dbReference type="SAM" id="MobiDB-lite"/>
    </source>
</evidence>
<feature type="compositionally biased region" description="Polar residues" evidence="8">
    <location>
        <begin position="169"/>
        <end position="180"/>
    </location>
</feature>
<feature type="domain" description="TRASH" evidence="9">
    <location>
        <begin position="599"/>
        <end position="635"/>
    </location>
</feature>
<dbReference type="Pfam" id="PF06467">
    <property type="entry name" value="zf-FCS"/>
    <property type="match status" value="2"/>
</dbReference>
<dbReference type="InterPro" id="IPR057926">
    <property type="entry name" value="QRICH1_dom"/>
</dbReference>
<feature type="compositionally biased region" description="Polar residues" evidence="8">
    <location>
        <begin position="215"/>
        <end position="244"/>
    </location>
</feature>
<dbReference type="SMART" id="SM00746">
    <property type="entry name" value="TRASH"/>
    <property type="match status" value="10"/>
</dbReference>
<dbReference type="PANTHER" id="PTHR45736:SF5">
    <property type="entry name" value="ZINC FINGER MYM-TYPE PROTEIN 4"/>
    <property type="match status" value="1"/>
</dbReference>
<dbReference type="InterPro" id="IPR051284">
    <property type="entry name" value="ZnF_MYMT-QRICH1"/>
</dbReference>
<feature type="domain" description="TRASH" evidence="9">
    <location>
        <begin position="507"/>
        <end position="546"/>
    </location>
</feature>
<keyword evidence="5" id="KW-0863">Zinc-finger</keyword>
<accession>A0ABD0WIH8</accession>
<feature type="compositionally biased region" description="Pro residues" evidence="8">
    <location>
        <begin position="916"/>
        <end position="927"/>
    </location>
</feature>
<name>A0ABD0WIH8_UMBPY</name>
<evidence type="ECO:0000256" key="6">
    <source>
        <dbReference type="ARBA" id="ARBA00022833"/>
    </source>
</evidence>
<feature type="compositionally biased region" description="Polar residues" evidence="8">
    <location>
        <begin position="306"/>
        <end position="322"/>
    </location>
</feature>
<evidence type="ECO:0000256" key="3">
    <source>
        <dbReference type="ARBA" id="ARBA00022723"/>
    </source>
</evidence>
<organism evidence="10 11">
    <name type="scientific">Umbra pygmaea</name>
    <name type="common">Eastern mudminnow</name>
    <dbReference type="NCBI Taxonomy" id="75934"/>
    <lineage>
        <taxon>Eukaryota</taxon>
        <taxon>Metazoa</taxon>
        <taxon>Chordata</taxon>
        <taxon>Craniata</taxon>
        <taxon>Vertebrata</taxon>
        <taxon>Euteleostomi</taxon>
        <taxon>Actinopterygii</taxon>
        <taxon>Neopterygii</taxon>
        <taxon>Teleostei</taxon>
        <taxon>Protacanthopterygii</taxon>
        <taxon>Esociformes</taxon>
        <taxon>Umbridae</taxon>
        <taxon>Umbra</taxon>
    </lineage>
</organism>
<dbReference type="SUPFAM" id="SSF57716">
    <property type="entry name" value="Glucocorticoid receptor-like (DNA-binding domain)"/>
    <property type="match status" value="1"/>
</dbReference>
<evidence type="ECO:0000256" key="7">
    <source>
        <dbReference type="ARBA" id="ARBA00022843"/>
    </source>
</evidence>
<feature type="compositionally biased region" description="Low complexity" evidence="8">
    <location>
        <begin position="724"/>
        <end position="733"/>
    </location>
</feature>
<dbReference type="Proteomes" id="UP001557470">
    <property type="component" value="Unassembled WGS sequence"/>
</dbReference>
<feature type="region of interest" description="Disordered" evidence="8">
    <location>
        <begin position="634"/>
        <end position="668"/>
    </location>
</feature>
<keyword evidence="4" id="KW-0677">Repeat</keyword>
<evidence type="ECO:0000256" key="4">
    <source>
        <dbReference type="ARBA" id="ARBA00022737"/>
    </source>
</evidence>
<evidence type="ECO:0000259" key="9">
    <source>
        <dbReference type="SMART" id="SM00746"/>
    </source>
</evidence>
<feature type="domain" description="TRASH" evidence="9">
    <location>
        <begin position="462"/>
        <end position="500"/>
    </location>
</feature>
<evidence type="ECO:0000313" key="11">
    <source>
        <dbReference type="Proteomes" id="UP001557470"/>
    </source>
</evidence>
<evidence type="ECO:0000313" key="10">
    <source>
        <dbReference type="EMBL" id="KAL0969723.1"/>
    </source>
</evidence>
<keyword evidence="1" id="KW-1017">Isopeptide bond</keyword>